<evidence type="ECO:0000256" key="2">
    <source>
        <dbReference type="ARBA" id="ARBA00022490"/>
    </source>
</evidence>
<dbReference type="PANTHER" id="PTHR44085">
    <property type="entry name" value="SEPIAPTERIN REDUCTASE"/>
    <property type="match status" value="1"/>
</dbReference>
<keyword evidence="2" id="KW-0963">Cytoplasm</keyword>
<gene>
    <name evidence="5" type="ORF">HH212_24425</name>
</gene>
<reference evidence="5 6" key="1">
    <citation type="submission" date="2020-04" db="EMBL/GenBank/DDBJ databases">
        <title>Genome sequencing of novel species.</title>
        <authorList>
            <person name="Heo J."/>
            <person name="Kim S.-J."/>
            <person name="Kim J.-S."/>
            <person name="Hong S.-B."/>
            <person name="Kwon S.-W."/>
        </authorList>
    </citation>
    <scope>NUCLEOTIDE SEQUENCE [LARGE SCALE GENOMIC DNA]</scope>
    <source>
        <strain evidence="5 6">GN2-R2</strain>
    </source>
</reference>
<dbReference type="RefSeq" id="WP_170204843.1">
    <property type="nucleotide sequence ID" value="NZ_CP051685.1"/>
</dbReference>
<dbReference type="NCBIfam" id="NF005436">
    <property type="entry name" value="PRK07023.1"/>
    <property type="match status" value="1"/>
</dbReference>
<accession>A0A7Z2W0C1</accession>
<evidence type="ECO:0000256" key="4">
    <source>
        <dbReference type="ARBA" id="ARBA00023002"/>
    </source>
</evidence>
<dbReference type="EMBL" id="CP051685">
    <property type="protein sequence ID" value="QJE02761.1"/>
    <property type="molecule type" value="Genomic_DNA"/>
</dbReference>
<evidence type="ECO:0000256" key="1">
    <source>
        <dbReference type="ARBA" id="ARBA00004496"/>
    </source>
</evidence>
<evidence type="ECO:0000313" key="6">
    <source>
        <dbReference type="Proteomes" id="UP000502415"/>
    </source>
</evidence>
<dbReference type="InterPro" id="IPR051721">
    <property type="entry name" value="Biopterin_syn/organic_redct"/>
</dbReference>
<dbReference type="SUPFAM" id="SSF51735">
    <property type="entry name" value="NAD(P)-binding Rossmann-fold domains"/>
    <property type="match status" value="1"/>
</dbReference>
<dbReference type="AlphaFoldDB" id="A0A7Z2W0C1"/>
<protein>
    <submittedName>
        <fullName evidence="5">SDR family oxidoreductase</fullName>
    </submittedName>
</protein>
<keyword evidence="3" id="KW-0521">NADP</keyword>
<sequence>MKAIVTGHTKGLGAALAHNLLARGVPVMGLARSRAPELARAYPALFEEVELDLADGAALAAWLADGILKDYLDGTGAVLLLNNAGMVSPVGPLDQQDPAAVLRAVTLNVAAPLALSAAVARASGGAQRRILHISSGAGRNAYPGWSVYCGTKAALDQHARAVTLDGAPDIKICSLAPGVIDTGMQAEIRDTPEANFPMRSRFVELKETGSLVDPDECAERLVDYLLGAGFGDEVVADLRSLG</sequence>
<dbReference type="GO" id="GO:0004757">
    <property type="term" value="F:sepiapterin reductase (NADP+) activity"/>
    <property type="evidence" value="ECO:0007669"/>
    <property type="project" value="TreeGrafter"/>
</dbReference>
<dbReference type="GO" id="GO:0006729">
    <property type="term" value="P:tetrahydrobiopterin biosynthetic process"/>
    <property type="evidence" value="ECO:0007669"/>
    <property type="project" value="TreeGrafter"/>
</dbReference>
<dbReference type="Pfam" id="PF00106">
    <property type="entry name" value="adh_short"/>
    <property type="match status" value="1"/>
</dbReference>
<organism evidence="5 6">
    <name type="scientific">Massilia forsythiae</name>
    <dbReference type="NCBI Taxonomy" id="2728020"/>
    <lineage>
        <taxon>Bacteria</taxon>
        <taxon>Pseudomonadati</taxon>
        <taxon>Pseudomonadota</taxon>
        <taxon>Betaproteobacteria</taxon>
        <taxon>Burkholderiales</taxon>
        <taxon>Oxalobacteraceae</taxon>
        <taxon>Telluria group</taxon>
        <taxon>Massilia</taxon>
    </lineage>
</organism>
<evidence type="ECO:0000256" key="3">
    <source>
        <dbReference type="ARBA" id="ARBA00022857"/>
    </source>
</evidence>
<dbReference type="PRINTS" id="PR00081">
    <property type="entry name" value="GDHRDH"/>
</dbReference>
<dbReference type="InterPro" id="IPR002347">
    <property type="entry name" value="SDR_fam"/>
</dbReference>
<keyword evidence="4" id="KW-0560">Oxidoreductase</keyword>
<evidence type="ECO:0000313" key="5">
    <source>
        <dbReference type="EMBL" id="QJE02761.1"/>
    </source>
</evidence>
<dbReference type="Gene3D" id="3.40.50.720">
    <property type="entry name" value="NAD(P)-binding Rossmann-like Domain"/>
    <property type="match status" value="1"/>
</dbReference>
<proteinExistence type="predicted"/>
<comment type="subcellular location">
    <subcellularLocation>
        <location evidence="1">Cytoplasm</location>
    </subcellularLocation>
</comment>
<dbReference type="InterPro" id="IPR036291">
    <property type="entry name" value="NAD(P)-bd_dom_sf"/>
</dbReference>
<dbReference type="KEGG" id="mfy:HH212_24425"/>
<keyword evidence="6" id="KW-1185">Reference proteome</keyword>
<dbReference type="PANTHER" id="PTHR44085:SF2">
    <property type="entry name" value="SEPIAPTERIN REDUCTASE"/>
    <property type="match status" value="1"/>
</dbReference>
<dbReference type="Proteomes" id="UP000502415">
    <property type="component" value="Chromosome"/>
</dbReference>
<name>A0A7Z2W0C1_9BURK</name>
<dbReference type="GO" id="GO:0005737">
    <property type="term" value="C:cytoplasm"/>
    <property type="evidence" value="ECO:0007669"/>
    <property type="project" value="UniProtKB-SubCell"/>
</dbReference>